<protein>
    <recommendedName>
        <fullName evidence="8">Citramalate synthase</fullName>
        <ecNumber evidence="8">2.3.3.21</ecNumber>
    </recommendedName>
</protein>
<dbReference type="InterPro" id="IPR005675">
    <property type="entry name" value="Citramal_synthase"/>
</dbReference>
<dbReference type="EC" id="2.3.3.21" evidence="8"/>
<sequence>MKERIYLYDTTLRDGQQTPGIDFSVEDKITIAHMLDEFGLDYVEGGYPGANPTDTEFFRKKHTSGSKFAAFGMTKRVGVSASNDPGLALILQSASDVACFVAKSSQYQVRVALGCTDEENLEAIRQTVEAALAAGKEAIIDCEHFFDGFKANSDYTLACARTAFEAGARWIVLCDTNGGTQPAEIRQIVGKVIEAGIPGSHLGIHAHDDTGQAVANSLAAVEEGVRQVQGTLNGIGERCGNANLVTLIPTLALKPVYADRFEIGVTPERLATITHLSRSFDELLNRAPNMQAAYVGASAFATKAGIHASALAKEPSTYEHVEPESIGNRRKVMVSDQGGKANFIVELKRRGIAVLRDDPRLDQLIALVKEREAQGYAYEGADASFELLSRRTLGIVPDFFKVESFRCMVERRFDANGQIKTVSEAIVRIVVEGQVHMSVAEGHGPVNALDLALRKDLGRYQEEIEDLELVDYKVRILNGGTEAITRVLIESQDGSGARWWTVGVSDNVIDASFQALMDSIVFKLMKNRELAGQVAAE</sequence>
<evidence type="ECO:0000256" key="3">
    <source>
        <dbReference type="ARBA" id="ARBA00022605"/>
    </source>
</evidence>
<dbReference type="InterPro" id="IPR013785">
    <property type="entry name" value="Aldolase_TIM"/>
</dbReference>
<evidence type="ECO:0000256" key="8">
    <source>
        <dbReference type="NCBIfam" id="TIGR00977"/>
    </source>
</evidence>
<dbReference type="PROSITE" id="PS00815">
    <property type="entry name" value="AIPM_HOMOCIT_SYNTH_1"/>
    <property type="match status" value="1"/>
</dbReference>
<dbReference type="InterPro" id="IPR000891">
    <property type="entry name" value="PYR_CT"/>
</dbReference>
<dbReference type="PANTHER" id="PTHR43538:SF1">
    <property type="entry name" value="(R)-CITRAMALATE SYNTHASE"/>
    <property type="match status" value="1"/>
</dbReference>
<dbReference type="PROSITE" id="PS00816">
    <property type="entry name" value="AIPM_HOMOCIT_SYNTH_2"/>
    <property type="match status" value="1"/>
</dbReference>
<dbReference type="SMART" id="SM00917">
    <property type="entry name" value="LeuA_dimer"/>
    <property type="match status" value="1"/>
</dbReference>
<comment type="caution">
    <text evidence="11">The sequence shown here is derived from an EMBL/GenBank/DDBJ whole genome shotgun (WGS) entry which is preliminary data.</text>
</comment>
<keyword evidence="6" id="KW-0100">Branched-chain amino acid biosynthesis</keyword>
<keyword evidence="12" id="KW-1185">Reference proteome</keyword>
<dbReference type="Gene3D" id="1.10.238.260">
    <property type="match status" value="1"/>
</dbReference>
<dbReference type="NCBIfam" id="TIGR00977">
    <property type="entry name" value="citramal_synth"/>
    <property type="match status" value="1"/>
</dbReference>
<comment type="pathway">
    <text evidence="1">Amino-acid biosynthesis; L-isoleucine biosynthesis; 2-oxobutanoate from pyruvate: step 1/3.</text>
</comment>
<name>A0ABW0GYZ7_9HYPH</name>
<dbReference type="PANTHER" id="PTHR43538">
    <property type="entry name" value="ALPHA-IPM SYNTHASE/HOMOCITRATE SYNTHASE"/>
    <property type="match status" value="1"/>
</dbReference>
<evidence type="ECO:0000256" key="6">
    <source>
        <dbReference type="ARBA" id="ARBA00023304"/>
    </source>
</evidence>
<dbReference type="EMBL" id="JBHSLL010000018">
    <property type="protein sequence ID" value="MFC5385723.1"/>
    <property type="molecule type" value="Genomic_DNA"/>
</dbReference>
<evidence type="ECO:0000256" key="1">
    <source>
        <dbReference type="ARBA" id="ARBA00004743"/>
    </source>
</evidence>
<dbReference type="Gene3D" id="3.20.20.70">
    <property type="entry name" value="Aldolase class I"/>
    <property type="match status" value="1"/>
</dbReference>
<evidence type="ECO:0000259" key="10">
    <source>
        <dbReference type="PROSITE" id="PS50991"/>
    </source>
</evidence>
<evidence type="ECO:0000256" key="4">
    <source>
        <dbReference type="ARBA" id="ARBA00022624"/>
    </source>
</evidence>
<reference evidence="12" key="1">
    <citation type="journal article" date="2019" name="Int. J. Syst. Evol. Microbiol.">
        <title>The Global Catalogue of Microorganisms (GCM) 10K type strain sequencing project: providing services to taxonomists for standard genome sequencing and annotation.</title>
        <authorList>
            <consortium name="The Broad Institute Genomics Platform"/>
            <consortium name="The Broad Institute Genome Sequencing Center for Infectious Disease"/>
            <person name="Wu L."/>
            <person name="Ma J."/>
        </authorList>
    </citation>
    <scope>NUCLEOTIDE SEQUENCE [LARGE SCALE GENOMIC DNA]</scope>
    <source>
        <strain evidence="12">CGMCC 4.1415</strain>
    </source>
</reference>
<proteinExistence type="inferred from homology"/>
<dbReference type="CDD" id="cd07941">
    <property type="entry name" value="DRE_TIM_LeuA3"/>
    <property type="match status" value="1"/>
</dbReference>
<dbReference type="SUPFAM" id="SSF51569">
    <property type="entry name" value="Aldolase"/>
    <property type="match status" value="1"/>
</dbReference>
<comment type="catalytic activity">
    <reaction evidence="7">
        <text>pyruvate + acetyl-CoA + H2O = (3R)-citramalate + CoA + H(+)</text>
        <dbReference type="Rhea" id="RHEA:19045"/>
        <dbReference type="ChEBI" id="CHEBI:15361"/>
        <dbReference type="ChEBI" id="CHEBI:15377"/>
        <dbReference type="ChEBI" id="CHEBI:15378"/>
        <dbReference type="ChEBI" id="CHEBI:30934"/>
        <dbReference type="ChEBI" id="CHEBI:57287"/>
        <dbReference type="ChEBI" id="CHEBI:57288"/>
        <dbReference type="EC" id="2.3.3.21"/>
    </reaction>
</comment>
<dbReference type="Proteomes" id="UP001596016">
    <property type="component" value="Unassembled WGS sequence"/>
</dbReference>
<feature type="domain" description="Pyruvate carboxyltransferase" evidence="10">
    <location>
        <begin position="5"/>
        <end position="271"/>
    </location>
</feature>
<dbReference type="Pfam" id="PF00682">
    <property type="entry name" value="HMGL-like"/>
    <property type="match status" value="1"/>
</dbReference>
<evidence type="ECO:0000256" key="2">
    <source>
        <dbReference type="ARBA" id="ARBA00006154"/>
    </source>
</evidence>
<evidence type="ECO:0000256" key="7">
    <source>
        <dbReference type="ARBA" id="ARBA00048263"/>
    </source>
</evidence>
<gene>
    <name evidence="11" type="primary">cimA</name>
    <name evidence="11" type="ORF">ACFPLB_07045</name>
</gene>
<dbReference type="Gene3D" id="3.30.160.270">
    <property type="match status" value="1"/>
</dbReference>
<evidence type="ECO:0000313" key="12">
    <source>
        <dbReference type="Proteomes" id="UP001596016"/>
    </source>
</evidence>
<dbReference type="Pfam" id="PF08502">
    <property type="entry name" value="LeuA_dimer"/>
    <property type="match status" value="1"/>
</dbReference>
<dbReference type="InterPro" id="IPR054691">
    <property type="entry name" value="LeuA/HCS_post-cat"/>
</dbReference>
<evidence type="ECO:0000256" key="9">
    <source>
        <dbReference type="RuleBase" id="RU003523"/>
    </source>
</evidence>
<dbReference type="Pfam" id="PF22617">
    <property type="entry name" value="HCS_D2"/>
    <property type="match status" value="1"/>
</dbReference>
<accession>A0ABW0GYZ7</accession>
<organism evidence="11 12">
    <name type="scientific">Aquamicrobium segne</name>
    <dbReference type="NCBI Taxonomy" id="469547"/>
    <lineage>
        <taxon>Bacteria</taxon>
        <taxon>Pseudomonadati</taxon>
        <taxon>Pseudomonadota</taxon>
        <taxon>Alphaproteobacteria</taxon>
        <taxon>Hyphomicrobiales</taxon>
        <taxon>Phyllobacteriaceae</taxon>
        <taxon>Aquamicrobium</taxon>
    </lineage>
</organism>
<evidence type="ECO:0000313" key="11">
    <source>
        <dbReference type="EMBL" id="MFC5385723.1"/>
    </source>
</evidence>
<dbReference type="RefSeq" id="WP_378228661.1">
    <property type="nucleotide sequence ID" value="NZ_JBHSLL010000018.1"/>
</dbReference>
<keyword evidence="3" id="KW-0028">Amino-acid biosynthesis</keyword>
<dbReference type="SUPFAM" id="SSF110921">
    <property type="entry name" value="2-isopropylmalate synthase LeuA, allosteric (dimerisation) domain"/>
    <property type="match status" value="1"/>
</dbReference>
<dbReference type="InterPro" id="IPR036230">
    <property type="entry name" value="LeuA_allosteric_dom_sf"/>
</dbReference>
<dbReference type="InterPro" id="IPR002034">
    <property type="entry name" value="AIPM/Hcit_synth_CS"/>
</dbReference>
<evidence type="ECO:0000256" key="5">
    <source>
        <dbReference type="ARBA" id="ARBA00022679"/>
    </source>
</evidence>
<comment type="similarity">
    <text evidence="2 9">Belongs to the alpha-IPM synthase/homocitrate synthase family.</text>
</comment>
<dbReference type="PROSITE" id="PS50991">
    <property type="entry name" value="PYR_CT"/>
    <property type="match status" value="1"/>
</dbReference>
<keyword evidence="5 9" id="KW-0808">Transferase</keyword>
<keyword evidence="4" id="KW-0412">Isoleucine biosynthesis</keyword>
<dbReference type="InterPro" id="IPR013709">
    <property type="entry name" value="2-isopropylmalate_synth_dimer"/>
</dbReference>